<evidence type="ECO:0000313" key="6">
    <source>
        <dbReference type="Proteomes" id="UP000198935"/>
    </source>
</evidence>
<dbReference type="Proteomes" id="UP000198935">
    <property type="component" value="Unassembled WGS sequence"/>
</dbReference>
<keyword evidence="3" id="KW-0804">Transcription</keyword>
<dbReference type="SUPFAM" id="SSF47413">
    <property type="entry name" value="lambda repressor-like DNA-binding domains"/>
    <property type="match status" value="1"/>
</dbReference>
<organism evidence="5 6">
    <name type="scientific">Evansella caseinilytica</name>
    <dbReference type="NCBI Taxonomy" id="1503961"/>
    <lineage>
        <taxon>Bacteria</taxon>
        <taxon>Bacillati</taxon>
        <taxon>Bacillota</taxon>
        <taxon>Bacilli</taxon>
        <taxon>Bacillales</taxon>
        <taxon>Bacillaceae</taxon>
        <taxon>Evansella</taxon>
    </lineage>
</organism>
<dbReference type="SMART" id="SM00354">
    <property type="entry name" value="HTH_LACI"/>
    <property type="match status" value="1"/>
</dbReference>
<keyword evidence="2" id="KW-0238">DNA-binding</keyword>
<evidence type="ECO:0000313" key="5">
    <source>
        <dbReference type="EMBL" id="SDY93874.1"/>
    </source>
</evidence>
<dbReference type="InterPro" id="IPR046335">
    <property type="entry name" value="LacI/GalR-like_sensor"/>
</dbReference>
<dbReference type="InterPro" id="IPR028082">
    <property type="entry name" value="Peripla_BP_I"/>
</dbReference>
<dbReference type="InterPro" id="IPR010982">
    <property type="entry name" value="Lambda_DNA-bd_dom_sf"/>
</dbReference>
<dbReference type="PROSITE" id="PS00356">
    <property type="entry name" value="HTH_LACI_1"/>
    <property type="match status" value="1"/>
</dbReference>
<dbReference type="OrthoDB" id="2528004at2"/>
<protein>
    <submittedName>
        <fullName evidence="5">LacI family transcriptional regulator</fullName>
    </submittedName>
</protein>
<dbReference type="Gene3D" id="3.40.50.2300">
    <property type="match status" value="2"/>
</dbReference>
<keyword evidence="1" id="KW-0805">Transcription regulation</keyword>
<feature type="domain" description="HTH lacI-type" evidence="4">
    <location>
        <begin position="2"/>
        <end position="56"/>
    </location>
</feature>
<evidence type="ECO:0000259" key="4">
    <source>
        <dbReference type="PROSITE" id="PS50932"/>
    </source>
</evidence>
<dbReference type="CDD" id="cd01392">
    <property type="entry name" value="HTH_LacI"/>
    <property type="match status" value="1"/>
</dbReference>
<dbReference type="AlphaFoldDB" id="A0A1H3NYA5"/>
<dbReference type="STRING" id="1503961.SAMN05421736_104259"/>
<name>A0A1H3NYA5_9BACI</name>
<dbReference type="Gene3D" id="1.10.260.40">
    <property type="entry name" value="lambda repressor-like DNA-binding domains"/>
    <property type="match status" value="1"/>
</dbReference>
<gene>
    <name evidence="5" type="ORF">SAMN05421736_104259</name>
</gene>
<keyword evidence="6" id="KW-1185">Reference proteome</keyword>
<dbReference type="SUPFAM" id="SSF53822">
    <property type="entry name" value="Periplasmic binding protein-like I"/>
    <property type="match status" value="1"/>
</dbReference>
<dbReference type="InterPro" id="IPR000843">
    <property type="entry name" value="HTH_LacI"/>
</dbReference>
<dbReference type="GO" id="GO:0000976">
    <property type="term" value="F:transcription cis-regulatory region binding"/>
    <property type="evidence" value="ECO:0007669"/>
    <property type="project" value="TreeGrafter"/>
</dbReference>
<dbReference type="PANTHER" id="PTHR30146">
    <property type="entry name" value="LACI-RELATED TRANSCRIPTIONAL REPRESSOR"/>
    <property type="match status" value="1"/>
</dbReference>
<evidence type="ECO:0000256" key="1">
    <source>
        <dbReference type="ARBA" id="ARBA00023015"/>
    </source>
</evidence>
<dbReference type="Pfam" id="PF13377">
    <property type="entry name" value="Peripla_BP_3"/>
    <property type="match status" value="1"/>
</dbReference>
<dbReference type="GO" id="GO:0003700">
    <property type="term" value="F:DNA-binding transcription factor activity"/>
    <property type="evidence" value="ECO:0007669"/>
    <property type="project" value="TreeGrafter"/>
</dbReference>
<dbReference type="PANTHER" id="PTHR30146:SF149">
    <property type="entry name" value="HTH-TYPE TRANSCRIPTIONAL REGULATOR EBGR"/>
    <property type="match status" value="1"/>
</dbReference>
<reference evidence="6" key="1">
    <citation type="submission" date="2016-10" db="EMBL/GenBank/DDBJ databases">
        <authorList>
            <person name="Varghese N."/>
            <person name="Submissions S."/>
        </authorList>
    </citation>
    <scope>NUCLEOTIDE SEQUENCE [LARGE SCALE GENOMIC DNA]</scope>
    <source>
        <strain evidence="6">SP</strain>
    </source>
</reference>
<evidence type="ECO:0000256" key="3">
    <source>
        <dbReference type="ARBA" id="ARBA00023163"/>
    </source>
</evidence>
<sequence length="327" mass="35646">MVTIKDIAKAAGVSYSTVSKALRDSPLVKPPTKKKIVNIANELGYQPNVAARSLVSKKSDTVGVVWPTVERAAHAALITKINDQLENHGYTTLLSINKVEAAINTFNRLQVDAILMFNDQGQDGPDTPLPSNVPILSYGIAKNPLYPTVDVNRRDAIKLAVHTLVDIGHKNIAFIGDMSQRDQLQDEKVSGFTEGMKERFQEATADVLIPASGLELYDGYLAMKKFLQAGKTTTAVVSGSYDLTRGVIRALNEYNLSIPKDVSIISYDNIPQTNTFEVPISLVGVPNDVITSTITDALLNMINKKQVPQSIVLEPEIKLNESCLALE</sequence>
<evidence type="ECO:0000256" key="2">
    <source>
        <dbReference type="ARBA" id="ARBA00023125"/>
    </source>
</evidence>
<dbReference type="PROSITE" id="PS50932">
    <property type="entry name" value="HTH_LACI_2"/>
    <property type="match status" value="1"/>
</dbReference>
<proteinExistence type="predicted"/>
<dbReference type="Pfam" id="PF00356">
    <property type="entry name" value="LacI"/>
    <property type="match status" value="1"/>
</dbReference>
<dbReference type="EMBL" id="FNPI01000004">
    <property type="protein sequence ID" value="SDY93874.1"/>
    <property type="molecule type" value="Genomic_DNA"/>
</dbReference>
<accession>A0A1H3NYA5</accession>